<dbReference type="PROSITE" id="PS50088">
    <property type="entry name" value="ANK_REPEAT"/>
    <property type="match status" value="1"/>
</dbReference>
<comment type="caution">
    <text evidence="5">The sequence shown here is derived from an EMBL/GenBank/DDBJ whole genome shotgun (WGS) entry which is preliminary data.</text>
</comment>
<proteinExistence type="predicted"/>
<evidence type="ECO:0000313" key="5">
    <source>
        <dbReference type="EMBL" id="PPQ96099.1"/>
    </source>
</evidence>
<evidence type="ECO:0000256" key="1">
    <source>
        <dbReference type="ARBA" id="ARBA00022737"/>
    </source>
</evidence>
<name>A0A409XZE9_9AGAR</name>
<keyword evidence="6" id="KW-1185">Reference proteome</keyword>
<dbReference type="InterPro" id="IPR036770">
    <property type="entry name" value="Ankyrin_rpt-contain_sf"/>
</dbReference>
<dbReference type="Gene3D" id="1.25.40.20">
    <property type="entry name" value="Ankyrin repeat-containing domain"/>
    <property type="match status" value="1"/>
</dbReference>
<accession>A0A409XZE9</accession>
<evidence type="ECO:0000313" key="6">
    <source>
        <dbReference type="Proteomes" id="UP000284706"/>
    </source>
</evidence>
<gene>
    <name evidence="5" type="ORF">CVT26_004731</name>
</gene>
<evidence type="ECO:0000256" key="3">
    <source>
        <dbReference type="PROSITE-ProRule" id="PRU00023"/>
    </source>
</evidence>
<dbReference type="InParanoid" id="A0A409XZE9"/>
<feature type="region of interest" description="Disordered" evidence="4">
    <location>
        <begin position="1"/>
        <end position="20"/>
    </location>
</feature>
<dbReference type="Proteomes" id="UP000284706">
    <property type="component" value="Unassembled WGS sequence"/>
</dbReference>
<dbReference type="STRING" id="231916.A0A409XZE9"/>
<evidence type="ECO:0000256" key="2">
    <source>
        <dbReference type="ARBA" id="ARBA00023043"/>
    </source>
</evidence>
<dbReference type="OrthoDB" id="1854502at2759"/>
<dbReference type="PROSITE" id="PS50297">
    <property type="entry name" value="ANK_REP_REGION"/>
    <property type="match status" value="1"/>
</dbReference>
<dbReference type="Pfam" id="PF12796">
    <property type="entry name" value="Ank_2"/>
    <property type="match status" value="1"/>
</dbReference>
<dbReference type="EMBL" id="NHYE01001396">
    <property type="protein sequence ID" value="PPQ96099.1"/>
    <property type="molecule type" value="Genomic_DNA"/>
</dbReference>
<reference evidence="5 6" key="1">
    <citation type="journal article" date="2018" name="Evol. Lett.">
        <title>Horizontal gene cluster transfer increased hallucinogenic mushroom diversity.</title>
        <authorList>
            <person name="Reynolds H.T."/>
            <person name="Vijayakumar V."/>
            <person name="Gluck-Thaler E."/>
            <person name="Korotkin H.B."/>
            <person name="Matheny P.B."/>
            <person name="Slot J.C."/>
        </authorList>
    </citation>
    <scope>NUCLEOTIDE SEQUENCE [LARGE SCALE GENOMIC DNA]</scope>
    <source>
        <strain evidence="5 6">SRW20</strain>
    </source>
</reference>
<dbReference type="AlphaFoldDB" id="A0A409XZE9"/>
<evidence type="ECO:0000256" key="4">
    <source>
        <dbReference type="SAM" id="MobiDB-lite"/>
    </source>
</evidence>
<keyword evidence="2 3" id="KW-0040">ANK repeat</keyword>
<dbReference type="SMART" id="SM00248">
    <property type="entry name" value="ANK"/>
    <property type="match status" value="2"/>
</dbReference>
<organism evidence="5 6">
    <name type="scientific">Gymnopilus dilepis</name>
    <dbReference type="NCBI Taxonomy" id="231916"/>
    <lineage>
        <taxon>Eukaryota</taxon>
        <taxon>Fungi</taxon>
        <taxon>Dikarya</taxon>
        <taxon>Basidiomycota</taxon>
        <taxon>Agaricomycotina</taxon>
        <taxon>Agaricomycetes</taxon>
        <taxon>Agaricomycetidae</taxon>
        <taxon>Agaricales</taxon>
        <taxon>Agaricineae</taxon>
        <taxon>Hymenogastraceae</taxon>
        <taxon>Gymnopilus</taxon>
    </lineage>
</organism>
<feature type="repeat" description="ANK" evidence="3">
    <location>
        <begin position="109"/>
        <end position="131"/>
    </location>
</feature>
<dbReference type="InterPro" id="IPR002110">
    <property type="entry name" value="Ankyrin_rpt"/>
</dbReference>
<dbReference type="PANTHER" id="PTHR24173">
    <property type="entry name" value="ANKYRIN REPEAT CONTAINING"/>
    <property type="match status" value="1"/>
</dbReference>
<protein>
    <submittedName>
        <fullName evidence="5">Uncharacterized protein</fullName>
    </submittedName>
</protein>
<dbReference type="SUPFAM" id="SSF48403">
    <property type="entry name" value="Ankyrin repeat"/>
    <property type="match status" value="1"/>
</dbReference>
<sequence length="162" mass="16960">MADTNNRPGSISSASASAASGEQQAQTVQAAVEPLYQVKLLQALRSGDPAAIHPFLAEITKDKRKSVDGDLDTGAAALHLAIRCGSVQTVALLLSHRAISPNGVHPPGSGTTPLHLAASLGRLDVVNLLLEQEDIDDSLRDAQGRTCREVARGREIVRAIDG</sequence>
<keyword evidence="1" id="KW-0677">Repeat</keyword>
<feature type="compositionally biased region" description="Low complexity" evidence="4">
    <location>
        <begin position="10"/>
        <end position="20"/>
    </location>
</feature>
<dbReference type="PANTHER" id="PTHR24173:SF74">
    <property type="entry name" value="ANKYRIN REPEAT DOMAIN-CONTAINING PROTEIN 16"/>
    <property type="match status" value="1"/>
</dbReference>